<dbReference type="EMBL" id="CADEPI010000009">
    <property type="protein sequence ID" value="CAB3362766.1"/>
    <property type="molecule type" value="Genomic_DNA"/>
</dbReference>
<evidence type="ECO:0000256" key="1">
    <source>
        <dbReference type="ARBA" id="ARBA00022460"/>
    </source>
</evidence>
<protein>
    <submittedName>
        <fullName evidence="3">Uncharacterized protein</fullName>
    </submittedName>
</protein>
<dbReference type="Pfam" id="PF11018">
    <property type="entry name" value="Cuticle_3"/>
    <property type="match status" value="1"/>
</dbReference>
<dbReference type="GO" id="GO:0042302">
    <property type="term" value="F:structural constituent of cuticle"/>
    <property type="evidence" value="ECO:0007669"/>
    <property type="project" value="UniProtKB-KW"/>
</dbReference>
<sequence>MLFQTLIEFQQSSTHTNHGLQGNSVIDSPTFAKTKNHFQFQFVVLAACLAVANAGLAAVGASQQSTVRSLDGNSVVSTYSKQVDTPYSSVRKYDTRVSNDAVAYAAAPVAYNTYAAPAVAHATYAAPAYTSYAAPRRRPRHRSRHLCRPRCRRSPRRPRSCLLRCPRCCPHLLHRCLRHLCLLSSVNLFVNYV</sequence>
<evidence type="ECO:0000313" key="3">
    <source>
        <dbReference type="EMBL" id="CAB3362766.1"/>
    </source>
</evidence>
<dbReference type="OrthoDB" id="6630852at2759"/>
<dbReference type="InterPro" id="IPR022727">
    <property type="entry name" value="Cuticle_C1"/>
</dbReference>
<comment type="caution">
    <text evidence="3">The sequence shown here is derived from an EMBL/GenBank/DDBJ whole genome shotgun (WGS) entry which is preliminary data.</text>
</comment>
<evidence type="ECO:0000313" key="4">
    <source>
        <dbReference type="Proteomes" id="UP000494165"/>
    </source>
</evidence>
<dbReference type="PANTHER" id="PTHR39068">
    <property type="entry name" value="LARVAL/PUPAL CUTICLE PROTEIN H1C-LIKE PROTEIN-RELATED"/>
    <property type="match status" value="1"/>
</dbReference>
<accession>A0A8S1BTF5</accession>
<gene>
    <name evidence="3" type="ORF">CLODIP_2_CD14356</name>
</gene>
<dbReference type="Proteomes" id="UP000494165">
    <property type="component" value="Unassembled WGS sequence"/>
</dbReference>
<organism evidence="3 4">
    <name type="scientific">Cloeon dipterum</name>
    <dbReference type="NCBI Taxonomy" id="197152"/>
    <lineage>
        <taxon>Eukaryota</taxon>
        <taxon>Metazoa</taxon>
        <taxon>Ecdysozoa</taxon>
        <taxon>Arthropoda</taxon>
        <taxon>Hexapoda</taxon>
        <taxon>Insecta</taxon>
        <taxon>Pterygota</taxon>
        <taxon>Palaeoptera</taxon>
        <taxon>Ephemeroptera</taxon>
        <taxon>Pisciforma</taxon>
        <taxon>Baetidae</taxon>
        <taxon>Cloeon</taxon>
    </lineage>
</organism>
<proteinExistence type="predicted"/>
<evidence type="ECO:0000256" key="2">
    <source>
        <dbReference type="ARBA" id="ARBA00022737"/>
    </source>
</evidence>
<keyword evidence="2" id="KW-0677">Repeat</keyword>
<dbReference type="AlphaFoldDB" id="A0A8S1BTF5"/>
<keyword evidence="1" id="KW-0193">Cuticle</keyword>
<name>A0A8S1BTF5_9INSE</name>
<dbReference type="PANTHER" id="PTHR39068:SF2">
    <property type="entry name" value="MIP24391P"/>
    <property type="match status" value="1"/>
</dbReference>
<keyword evidence="4" id="KW-1185">Reference proteome</keyword>
<reference evidence="3 4" key="1">
    <citation type="submission" date="2020-04" db="EMBL/GenBank/DDBJ databases">
        <authorList>
            <person name="Alioto T."/>
            <person name="Alioto T."/>
            <person name="Gomez Garrido J."/>
        </authorList>
    </citation>
    <scope>NUCLEOTIDE SEQUENCE [LARGE SCALE GENOMIC DNA]</scope>
</reference>